<protein>
    <submittedName>
        <fullName evidence="1">Uncharacterized protein</fullName>
    </submittedName>
</protein>
<reference evidence="1 2" key="1">
    <citation type="journal article" date="2019" name="Nat. Ecol. Evol.">
        <title>Megaphylogeny resolves global patterns of mushroom evolution.</title>
        <authorList>
            <person name="Varga T."/>
            <person name="Krizsan K."/>
            <person name="Foldi C."/>
            <person name="Dima B."/>
            <person name="Sanchez-Garcia M."/>
            <person name="Sanchez-Ramirez S."/>
            <person name="Szollosi G.J."/>
            <person name="Szarkandi J.G."/>
            <person name="Papp V."/>
            <person name="Albert L."/>
            <person name="Andreopoulos W."/>
            <person name="Angelini C."/>
            <person name="Antonin V."/>
            <person name="Barry K.W."/>
            <person name="Bougher N.L."/>
            <person name="Buchanan P."/>
            <person name="Buyck B."/>
            <person name="Bense V."/>
            <person name="Catcheside P."/>
            <person name="Chovatia M."/>
            <person name="Cooper J."/>
            <person name="Damon W."/>
            <person name="Desjardin D."/>
            <person name="Finy P."/>
            <person name="Geml J."/>
            <person name="Haridas S."/>
            <person name="Hughes K."/>
            <person name="Justo A."/>
            <person name="Karasinski D."/>
            <person name="Kautmanova I."/>
            <person name="Kiss B."/>
            <person name="Kocsube S."/>
            <person name="Kotiranta H."/>
            <person name="LaButti K.M."/>
            <person name="Lechner B.E."/>
            <person name="Liimatainen K."/>
            <person name="Lipzen A."/>
            <person name="Lukacs Z."/>
            <person name="Mihaltcheva S."/>
            <person name="Morgado L.N."/>
            <person name="Niskanen T."/>
            <person name="Noordeloos M.E."/>
            <person name="Ohm R.A."/>
            <person name="Ortiz-Santana B."/>
            <person name="Ovrebo C."/>
            <person name="Racz N."/>
            <person name="Riley R."/>
            <person name="Savchenko A."/>
            <person name="Shiryaev A."/>
            <person name="Soop K."/>
            <person name="Spirin V."/>
            <person name="Szebenyi C."/>
            <person name="Tomsovsky M."/>
            <person name="Tulloss R.E."/>
            <person name="Uehling J."/>
            <person name="Grigoriev I.V."/>
            <person name="Vagvolgyi C."/>
            <person name="Papp T."/>
            <person name="Martin F.M."/>
            <person name="Miettinen O."/>
            <person name="Hibbett D.S."/>
            <person name="Nagy L.G."/>
        </authorList>
    </citation>
    <scope>NUCLEOTIDE SEQUENCE [LARGE SCALE GENOMIC DNA]</scope>
    <source>
        <strain evidence="1 2">NL-1719</strain>
    </source>
</reference>
<gene>
    <name evidence="1" type="ORF">BDN72DRAFT_546318</name>
</gene>
<evidence type="ECO:0000313" key="2">
    <source>
        <dbReference type="Proteomes" id="UP000308600"/>
    </source>
</evidence>
<dbReference type="Proteomes" id="UP000308600">
    <property type="component" value="Unassembled WGS sequence"/>
</dbReference>
<evidence type="ECO:0000313" key="1">
    <source>
        <dbReference type="EMBL" id="TFK60135.1"/>
    </source>
</evidence>
<sequence>MAALRAARRQQTVIWPQDNAVASPVAQSLNRDEDSESETEDSGSRRPSQGRSQFSTNDSEAIEDERIRLTPFNEIDHFEEASRAINGWLAEWGGLESWPRFLDVGYEAARKSGSVDLWVSSALDHADRGRLLEKMLGQMETTLPEEMWKIRELWRRQTVLVGLVVKALTLIEVRVDVIQHGPFNLLHQG</sequence>
<organism evidence="1 2">
    <name type="scientific">Pluteus cervinus</name>
    <dbReference type="NCBI Taxonomy" id="181527"/>
    <lineage>
        <taxon>Eukaryota</taxon>
        <taxon>Fungi</taxon>
        <taxon>Dikarya</taxon>
        <taxon>Basidiomycota</taxon>
        <taxon>Agaricomycotina</taxon>
        <taxon>Agaricomycetes</taxon>
        <taxon>Agaricomycetidae</taxon>
        <taxon>Agaricales</taxon>
        <taxon>Pluteineae</taxon>
        <taxon>Pluteaceae</taxon>
        <taxon>Pluteus</taxon>
    </lineage>
</organism>
<proteinExistence type="predicted"/>
<dbReference type="EMBL" id="ML208826">
    <property type="protein sequence ID" value="TFK60135.1"/>
    <property type="molecule type" value="Genomic_DNA"/>
</dbReference>
<name>A0ACD3A366_9AGAR</name>
<keyword evidence="2" id="KW-1185">Reference proteome</keyword>
<accession>A0ACD3A366</accession>